<protein>
    <submittedName>
        <fullName evidence="3">Uncharacterized protein</fullName>
    </submittedName>
</protein>
<feature type="region of interest" description="Disordered" evidence="1">
    <location>
        <begin position="1"/>
        <end position="27"/>
    </location>
</feature>
<feature type="compositionally biased region" description="Basic and acidic residues" evidence="1">
    <location>
        <begin position="9"/>
        <end position="24"/>
    </location>
</feature>
<feature type="transmembrane region" description="Helical" evidence="2">
    <location>
        <begin position="135"/>
        <end position="155"/>
    </location>
</feature>
<feature type="transmembrane region" description="Helical" evidence="2">
    <location>
        <begin position="175"/>
        <end position="194"/>
    </location>
</feature>
<dbReference type="Proteomes" id="UP001211907">
    <property type="component" value="Unassembled WGS sequence"/>
</dbReference>
<sequence>MMQKRRGFVYKEDESSDSKDREILNEEQQDEVIHDLKSRSDQSMKETTIFLRIIATLAAAGYAAYAFIHIGQSPFQALISIVSSVSVVVSVLWFEQNLAAGIEGLEHEQKDSVTLSTHSPWQWHNMATKTTFEKLVAGAGFISLIPIVGFLSLLIGSVNGRIQVYSHIHLNVAQYLHFLYLGPFAFLLLVGWLLSSIKDLEGSVTNLDKLKYKHKGA</sequence>
<evidence type="ECO:0000256" key="1">
    <source>
        <dbReference type="SAM" id="MobiDB-lite"/>
    </source>
</evidence>
<proteinExistence type="predicted"/>
<accession>A0AAD5T5I2</accession>
<evidence type="ECO:0000313" key="3">
    <source>
        <dbReference type="EMBL" id="KAJ3130896.1"/>
    </source>
</evidence>
<evidence type="ECO:0000313" key="4">
    <source>
        <dbReference type="Proteomes" id="UP001211907"/>
    </source>
</evidence>
<keyword evidence="2" id="KW-0472">Membrane</keyword>
<gene>
    <name evidence="3" type="ORF">HK100_007239</name>
</gene>
<dbReference type="EMBL" id="JADGJH010000340">
    <property type="protein sequence ID" value="KAJ3130896.1"/>
    <property type="molecule type" value="Genomic_DNA"/>
</dbReference>
<dbReference type="AlphaFoldDB" id="A0AAD5T5I2"/>
<keyword evidence="2" id="KW-1133">Transmembrane helix</keyword>
<feature type="transmembrane region" description="Helical" evidence="2">
    <location>
        <begin position="49"/>
        <end position="68"/>
    </location>
</feature>
<name>A0AAD5T5I2_9FUNG</name>
<organism evidence="3 4">
    <name type="scientific">Physocladia obscura</name>
    <dbReference type="NCBI Taxonomy" id="109957"/>
    <lineage>
        <taxon>Eukaryota</taxon>
        <taxon>Fungi</taxon>
        <taxon>Fungi incertae sedis</taxon>
        <taxon>Chytridiomycota</taxon>
        <taxon>Chytridiomycota incertae sedis</taxon>
        <taxon>Chytridiomycetes</taxon>
        <taxon>Chytridiales</taxon>
        <taxon>Chytriomycetaceae</taxon>
        <taxon>Physocladia</taxon>
    </lineage>
</organism>
<comment type="caution">
    <text evidence="3">The sequence shown here is derived from an EMBL/GenBank/DDBJ whole genome shotgun (WGS) entry which is preliminary data.</text>
</comment>
<keyword evidence="4" id="KW-1185">Reference proteome</keyword>
<reference evidence="3" key="1">
    <citation type="submission" date="2020-05" db="EMBL/GenBank/DDBJ databases">
        <title>Phylogenomic resolution of chytrid fungi.</title>
        <authorList>
            <person name="Stajich J.E."/>
            <person name="Amses K."/>
            <person name="Simmons R."/>
            <person name="Seto K."/>
            <person name="Myers J."/>
            <person name="Bonds A."/>
            <person name="Quandt C.A."/>
            <person name="Barry K."/>
            <person name="Liu P."/>
            <person name="Grigoriev I."/>
            <person name="Longcore J.E."/>
            <person name="James T.Y."/>
        </authorList>
    </citation>
    <scope>NUCLEOTIDE SEQUENCE</scope>
    <source>
        <strain evidence="3">JEL0513</strain>
    </source>
</reference>
<keyword evidence="2" id="KW-0812">Transmembrane</keyword>
<evidence type="ECO:0000256" key="2">
    <source>
        <dbReference type="SAM" id="Phobius"/>
    </source>
</evidence>
<feature type="transmembrane region" description="Helical" evidence="2">
    <location>
        <begin position="74"/>
        <end position="94"/>
    </location>
</feature>